<keyword evidence="1" id="KW-0812">Transmembrane</keyword>
<protein>
    <submittedName>
        <fullName evidence="3">Uncharacterized protein DUF1624</fullName>
    </submittedName>
</protein>
<evidence type="ECO:0000313" key="4">
    <source>
        <dbReference type="Proteomes" id="UP000295270"/>
    </source>
</evidence>
<feature type="transmembrane region" description="Helical" evidence="1">
    <location>
        <begin position="20"/>
        <end position="37"/>
    </location>
</feature>
<feature type="transmembrane region" description="Helical" evidence="1">
    <location>
        <begin position="122"/>
        <end position="142"/>
    </location>
</feature>
<feature type="transmembrane region" description="Helical" evidence="1">
    <location>
        <begin position="263"/>
        <end position="284"/>
    </location>
</feature>
<evidence type="ECO:0000259" key="2">
    <source>
        <dbReference type="Pfam" id="PF07786"/>
    </source>
</evidence>
<organism evidence="3 4">
    <name type="scientific">Flavobacterium circumlabens</name>
    <dbReference type="NCBI Taxonomy" id="2133765"/>
    <lineage>
        <taxon>Bacteria</taxon>
        <taxon>Pseudomonadati</taxon>
        <taxon>Bacteroidota</taxon>
        <taxon>Flavobacteriia</taxon>
        <taxon>Flavobacteriales</taxon>
        <taxon>Flavobacteriaceae</taxon>
        <taxon>Flavobacterium</taxon>
    </lineage>
</organism>
<dbReference type="RefSeq" id="WP_158286305.1">
    <property type="nucleotide sequence ID" value="NZ_QWDN01000002.1"/>
</dbReference>
<reference evidence="3 4" key="1">
    <citation type="journal article" date="2015" name="Stand. Genomic Sci.">
        <title>Genomic Encyclopedia of Bacterial and Archaeal Type Strains, Phase III: the genomes of soil and plant-associated and newly described type strains.</title>
        <authorList>
            <person name="Whitman W.B."/>
            <person name="Woyke T."/>
            <person name="Klenk H.P."/>
            <person name="Zhou Y."/>
            <person name="Lilburn T.G."/>
            <person name="Beck B.J."/>
            <person name="De Vos P."/>
            <person name="Vandamme P."/>
            <person name="Eisen J.A."/>
            <person name="Garrity G."/>
            <person name="Hugenholtz P."/>
            <person name="Kyrpides N.C."/>
        </authorList>
    </citation>
    <scope>NUCLEOTIDE SEQUENCE [LARGE SCALE GENOMIC DNA]</scope>
    <source>
        <strain evidence="3 4">P5626</strain>
    </source>
</reference>
<keyword evidence="4" id="KW-1185">Reference proteome</keyword>
<dbReference type="InterPro" id="IPR012429">
    <property type="entry name" value="HGSNAT_cat"/>
</dbReference>
<feature type="transmembrane region" description="Helical" evidence="1">
    <location>
        <begin position="194"/>
        <end position="212"/>
    </location>
</feature>
<dbReference type="Pfam" id="PF07786">
    <property type="entry name" value="HGSNAT_cat"/>
    <property type="match status" value="1"/>
</dbReference>
<feature type="domain" description="Heparan-alpha-glucosaminide N-acetyltransferase catalytic" evidence="2">
    <location>
        <begin position="8"/>
        <end position="223"/>
    </location>
</feature>
<dbReference type="Proteomes" id="UP000295270">
    <property type="component" value="Unassembled WGS sequence"/>
</dbReference>
<feature type="transmembrane region" description="Helical" evidence="1">
    <location>
        <begin position="154"/>
        <end position="174"/>
    </location>
</feature>
<evidence type="ECO:0000256" key="1">
    <source>
        <dbReference type="SAM" id="Phobius"/>
    </source>
</evidence>
<sequence length="366" mass="41539">METQQKKRILAIDITRGMSVIFMMMIHTMLIYGTIPTQTHTILGEITLWLGRGTTLFLVSMGISFVLSRRQSFQKVCKRGLYILGIGYGMNFLKFLIPEFLFGGLPEAFVSAYGLQSGTLQTGIFFLLLGDILQLAGVTLFIMGIINHFSTSKYVPLIVALAIIAISKEVSGYRIGITGLDYICDLFFSNQFNIYFPVFPWSAFILLGMFLGRWYKELEENQTVFFKKMLVLGFVFIGIGGVLNFTNSEYHFGDYYHLGPGGSILLLGANMVFYWLVNFIVQLFKEDNPVFKALIFCSKNVTSLYVIQWVLINWGMYAIGFWEHDQLTVLALFPVVIGLSISIQLVYNSVRSQWREKWSAAPLSIN</sequence>
<gene>
    <name evidence="3" type="ORF">EV142_102555</name>
</gene>
<name>A0ABY2B4D8_9FLAO</name>
<proteinExistence type="predicted"/>
<dbReference type="EMBL" id="SLWA01000002">
    <property type="protein sequence ID" value="TCN59935.1"/>
    <property type="molecule type" value="Genomic_DNA"/>
</dbReference>
<comment type="caution">
    <text evidence="3">The sequence shown here is derived from an EMBL/GenBank/DDBJ whole genome shotgun (WGS) entry which is preliminary data.</text>
</comment>
<feature type="transmembrane region" description="Helical" evidence="1">
    <location>
        <begin position="49"/>
        <end position="68"/>
    </location>
</feature>
<feature type="transmembrane region" description="Helical" evidence="1">
    <location>
        <begin position="80"/>
        <end position="102"/>
    </location>
</feature>
<keyword evidence="1" id="KW-1133">Transmembrane helix</keyword>
<feature type="transmembrane region" description="Helical" evidence="1">
    <location>
        <begin position="328"/>
        <end position="347"/>
    </location>
</feature>
<feature type="transmembrane region" description="Helical" evidence="1">
    <location>
        <begin position="224"/>
        <end position="243"/>
    </location>
</feature>
<evidence type="ECO:0000313" key="3">
    <source>
        <dbReference type="EMBL" id="TCN59935.1"/>
    </source>
</evidence>
<keyword evidence="1" id="KW-0472">Membrane</keyword>
<accession>A0ABY2B4D8</accession>